<dbReference type="Pfam" id="PF09861">
    <property type="entry name" value="Lar_N"/>
    <property type="match status" value="1"/>
</dbReference>
<dbReference type="RefSeq" id="WP_256029971.1">
    <property type="nucleotide sequence ID" value="NZ_JAHLKM010000014.1"/>
</dbReference>
<dbReference type="GO" id="GO:0050043">
    <property type="term" value="F:lactate racemase activity"/>
    <property type="evidence" value="ECO:0007669"/>
    <property type="project" value="InterPro"/>
</dbReference>
<feature type="domain" description="LarA-like N-terminal" evidence="1">
    <location>
        <begin position="74"/>
        <end position="199"/>
    </location>
</feature>
<protein>
    <submittedName>
        <fullName evidence="2">DUF2088 domain-containing protein</fullName>
    </submittedName>
</protein>
<evidence type="ECO:0000313" key="3">
    <source>
        <dbReference type="Proteomes" id="UP001139494"/>
    </source>
</evidence>
<proteinExistence type="predicted"/>
<keyword evidence="3" id="KW-1185">Reference proteome</keyword>
<reference evidence="2" key="1">
    <citation type="journal article" date="2023" name="Front. Microbiol.">
        <title>Genomic-based phylogenetic and metabolic analyses of the genus Natronomonas, and description of Natronomonas aquatica sp. nov.</title>
        <authorList>
            <person name="Garcia-Roldan A."/>
            <person name="Duran-Viseras A."/>
            <person name="de la Haba R.R."/>
            <person name="Corral P."/>
            <person name="Sanchez-Porro C."/>
            <person name="Ventosa A."/>
        </authorList>
    </citation>
    <scope>NUCLEOTIDE SEQUENCE</scope>
    <source>
        <strain evidence="2">F2-12</strain>
    </source>
</reference>
<dbReference type="Gene3D" id="3.40.50.11440">
    <property type="match status" value="1"/>
</dbReference>
<evidence type="ECO:0000313" key="2">
    <source>
        <dbReference type="EMBL" id="MCQ4333945.1"/>
    </source>
</evidence>
<sequence length="438" mass="47070">MLEPADADALRQINDVSVDQYPEFAPIEVDYDHPEIEDLPQATEETLAENIDLGGLDPGAEIGITAGSRGVQDMPTMLAAIVEYLDDRGFEPFVFPAMGSHGGATAEGQREMLESLDVTPESMGCEVRSSMAVEPVGTTTDGRTVYVSTDALAADAVILANRIKPHTDFNGEIESGLCKIAVVGLGKQRGAETMHKSALDRSYEEAILERADIIFENAPVIGGVGMIENAHDHAAHVEAVPVDRIFEREPELQERAKQYLPMLPAEDLDVLIIDEIGKNISGTGMDTNVVGRFRMFGEEEPDTPSYDRIYVRSITDASHGNGVGMGIADMVSQAVIDELELTDMYINALTGGEPARADIPLIAPSDELALQLVVAATGVRDPGDLRVARIENTMEVDRALVSEPVADELRDAPSVSVGELRSLEFEGETLSPLGLGAE</sequence>
<name>A0A9R1CTX6_9EURY</name>
<dbReference type="AlphaFoldDB" id="A0A9R1CTX6"/>
<evidence type="ECO:0000259" key="1">
    <source>
        <dbReference type="Pfam" id="PF09861"/>
    </source>
</evidence>
<organism evidence="2 3">
    <name type="scientific">Natronomonas aquatica</name>
    <dbReference type="NCBI Taxonomy" id="2841590"/>
    <lineage>
        <taxon>Archaea</taxon>
        <taxon>Methanobacteriati</taxon>
        <taxon>Methanobacteriota</taxon>
        <taxon>Stenosarchaea group</taxon>
        <taxon>Halobacteria</taxon>
        <taxon>Halobacteriales</taxon>
        <taxon>Natronomonadaceae</taxon>
        <taxon>Natronomonas</taxon>
    </lineage>
</organism>
<dbReference type="EMBL" id="JAHLKM010000014">
    <property type="protein sequence ID" value="MCQ4333945.1"/>
    <property type="molecule type" value="Genomic_DNA"/>
</dbReference>
<gene>
    <name evidence="2" type="ORF">KM295_10715</name>
</gene>
<dbReference type="Proteomes" id="UP001139494">
    <property type="component" value="Unassembled WGS sequence"/>
</dbReference>
<comment type="caution">
    <text evidence="2">The sequence shown here is derived from an EMBL/GenBank/DDBJ whole genome shotgun (WGS) entry which is preliminary data.</text>
</comment>
<dbReference type="InterPro" id="IPR018657">
    <property type="entry name" value="LarA-like_N"/>
</dbReference>
<accession>A0A9R1CTX6</accession>